<protein>
    <submittedName>
        <fullName evidence="1">Uncharacterized protein</fullName>
    </submittedName>
</protein>
<accession>A0A481V7U1</accession>
<reference evidence="1" key="1">
    <citation type="submission" date="2018-07" db="EMBL/GenBank/DDBJ databases">
        <title>A new Alphabaculovirus highly virulent isolated from Trichoplusia ni (TnSNPV).</title>
        <authorList>
            <person name="Bivian-Hernandez M.D.L.A."/>
            <person name="Del Rincon-Castro M.C."/>
            <person name="Ibarra J.E."/>
        </authorList>
    </citation>
    <scope>NUCLEOTIDE SEQUENCE</scope>
    <source>
        <strain evidence="1">LBIV-4</strain>
    </source>
</reference>
<organism evidence="1">
    <name type="scientific">Trichoplusia ni single nucleopolyhedrovirus</name>
    <dbReference type="NCBI Taxonomy" id="332054"/>
    <lineage>
        <taxon>Viruses</taxon>
        <taxon>Viruses incertae sedis</taxon>
        <taxon>Naldaviricetes</taxon>
        <taxon>Lefavirales</taxon>
        <taxon>Baculoviridae</taxon>
        <taxon>Alphabaculovirus</taxon>
        <taxon>Alphabaculovirus trini</taxon>
    </lineage>
</organism>
<evidence type="ECO:0000313" key="1">
    <source>
        <dbReference type="EMBL" id="QBI90276.1"/>
    </source>
</evidence>
<sequence>MVISVKFVKIYKNFKICMSTTCKQFYIMLVIFHHNIMVFDVVNTSNNIVSK</sequence>
<dbReference type="EMBL" id="MH577296">
    <property type="protein sequence ID" value="QBI90276.1"/>
    <property type="molecule type" value="Genomic_DNA"/>
</dbReference>
<proteinExistence type="predicted"/>
<name>A0A481V7U1_9ABAC</name>